<evidence type="ECO:0000256" key="1">
    <source>
        <dbReference type="ARBA" id="ARBA00010528"/>
    </source>
</evidence>
<proteinExistence type="inferred from homology"/>
<dbReference type="SUPFAM" id="SSF52166">
    <property type="entry name" value="Ribosomal protein L4"/>
    <property type="match status" value="1"/>
</dbReference>
<dbReference type="AlphaFoldDB" id="A0A915J1G0"/>
<evidence type="ECO:0000256" key="3">
    <source>
        <dbReference type="ARBA" id="ARBA00023274"/>
    </source>
</evidence>
<dbReference type="Pfam" id="PF00573">
    <property type="entry name" value="Ribosomal_L4"/>
    <property type="match status" value="1"/>
</dbReference>
<keyword evidence="3" id="KW-0687">Ribonucleoprotein</keyword>
<dbReference type="Proteomes" id="UP000887565">
    <property type="component" value="Unplaced"/>
</dbReference>
<organism evidence="5 6">
    <name type="scientific">Romanomermis culicivorax</name>
    <name type="common">Nematode worm</name>
    <dbReference type="NCBI Taxonomy" id="13658"/>
    <lineage>
        <taxon>Eukaryota</taxon>
        <taxon>Metazoa</taxon>
        <taxon>Ecdysozoa</taxon>
        <taxon>Nematoda</taxon>
        <taxon>Enoplea</taxon>
        <taxon>Dorylaimia</taxon>
        <taxon>Mermithida</taxon>
        <taxon>Mermithoidea</taxon>
        <taxon>Mermithidae</taxon>
        <taxon>Romanomermis</taxon>
    </lineage>
</organism>
<dbReference type="GO" id="GO:0005840">
    <property type="term" value="C:ribosome"/>
    <property type="evidence" value="ECO:0007669"/>
    <property type="project" value="UniProtKB-KW"/>
</dbReference>
<dbReference type="GO" id="GO:1990904">
    <property type="term" value="C:ribonucleoprotein complex"/>
    <property type="evidence" value="ECO:0007669"/>
    <property type="project" value="UniProtKB-KW"/>
</dbReference>
<dbReference type="OMA" id="HININQH"/>
<dbReference type="InterPro" id="IPR025755">
    <property type="entry name" value="Ribos_uL4_C_dom"/>
</dbReference>
<dbReference type="InterPro" id="IPR023574">
    <property type="entry name" value="Ribosomal_uL4_dom_sf"/>
</dbReference>
<feature type="domain" description="Large ribosomal subunit protein uL4 C-terminal" evidence="4">
    <location>
        <begin position="138"/>
        <end position="169"/>
    </location>
</feature>
<dbReference type="WBParaSite" id="nRc.2.0.1.t19532-RA">
    <property type="protein sequence ID" value="nRc.2.0.1.t19532-RA"/>
    <property type="gene ID" value="nRc.2.0.1.g19532"/>
</dbReference>
<evidence type="ECO:0000256" key="2">
    <source>
        <dbReference type="ARBA" id="ARBA00022980"/>
    </source>
</evidence>
<dbReference type="GO" id="GO:0003735">
    <property type="term" value="F:structural constituent of ribosome"/>
    <property type="evidence" value="ECO:0007669"/>
    <property type="project" value="InterPro"/>
</dbReference>
<reference evidence="6" key="1">
    <citation type="submission" date="2022-11" db="UniProtKB">
        <authorList>
            <consortium name="WormBaseParasite"/>
        </authorList>
    </citation>
    <scope>IDENTIFICATION</scope>
</reference>
<accession>A0A915J1G0</accession>
<dbReference type="PANTHER" id="PTHR19431">
    <property type="entry name" value="60S RIBOSOMAL PROTEIN L4"/>
    <property type="match status" value="1"/>
</dbReference>
<dbReference type="GO" id="GO:0006412">
    <property type="term" value="P:translation"/>
    <property type="evidence" value="ECO:0007669"/>
    <property type="project" value="InterPro"/>
</dbReference>
<keyword evidence="5" id="KW-1185">Reference proteome</keyword>
<dbReference type="InterPro" id="IPR002136">
    <property type="entry name" value="Ribosomal_uL4"/>
</dbReference>
<name>A0A915J1G0_ROMCU</name>
<dbReference type="InterPro" id="IPR045240">
    <property type="entry name" value="Ribosomal_uL4_euk/arch"/>
</dbReference>
<comment type="similarity">
    <text evidence="1">Belongs to the universal ribosomal protein uL4 family.</text>
</comment>
<dbReference type="Gene3D" id="3.40.1370.10">
    <property type="match status" value="1"/>
</dbReference>
<dbReference type="Pfam" id="PF14374">
    <property type="entry name" value="Ribos_L4_asso_C"/>
    <property type="match status" value="1"/>
</dbReference>
<evidence type="ECO:0000313" key="5">
    <source>
        <dbReference type="Proteomes" id="UP000887565"/>
    </source>
</evidence>
<evidence type="ECO:0000313" key="6">
    <source>
        <dbReference type="WBParaSite" id="nRc.2.0.1.t19532-RA"/>
    </source>
</evidence>
<evidence type="ECO:0000259" key="4">
    <source>
        <dbReference type="Pfam" id="PF14374"/>
    </source>
</evidence>
<protein>
    <submittedName>
        <fullName evidence="6">60S ribosomal protein L4 C-terminal domain-containing protein</fullName>
    </submittedName>
</protein>
<keyword evidence="2" id="KW-0689">Ribosomal protein</keyword>
<sequence length="169" mass="19366">MFPGHVISEIAEVPLVVGDKVEGLKRTKEAVAFLKEIKAWDDIEKVYKSKSIRPGKGKGRNRRYKKKKGPLFVYNQDNGIIRAFRNIPGVEFLHVERMNLLKLAPGGHLGRFCIWTEGAFKKLDDVYGTWKKSSTFKKNWNLPMPKMTNADLARILKSEEVRKALRAPK</sequence>